<keyword evidence="2" id="KW-0689">Ribosomal protein</keyword>
<dbReference type="SUPFAM" id="SSF54999">
    <property type="entry name" value="Ribosomal protein S10"/>
    <property type="match status" value="1"/>
</dbReference>
<evidence type="ECO:0000256" key="3">
    <source>
        <dbReference type="ARBA" id="ARBA00023274"/>
    </source>
</evidence>
<dbReference type="GO" id="GO:0006412">
    <property type="term" value="P:translation"/>
    <property type="evidence" value="ECO:0007669"/>
    <property type="project" value="InterPro"/>
</dbReference>
<protein>
    <recommendedName>
        <fullName evidence="4">Small ribosomal subunit protein uS10 domain-containing protein</fullName>
    </recommendedName>
</protein>
<evidence type="ECO:0000256" key="1">
    <source>
        <dbReference type="ARBA" id="ARBA00007102"/>
    </source>
</evidence>
<dbReference type="InterPro" id="IPR036838">
    <property type="entry name" value="Ribosomal_uS10_dom_sf"/>
</dbReference>
<dbReference type="NCBIfam" id="TIGR01046">
    <property type="entry name" value="uS10_euk_arch"/>
    <property type="match status" value="1"/>
</dbReference>
<dbReference type="GO" id="GO:0003735">
    <property type="term" value="F:structural constituent of ribosome"/>
    <property type="evidence" value="ECO:0007669"/>
    <property type="project" value="InterPro"/>
</dbReference>
<proteinExistence type="inferred from homology"/>
<evidence type="ECO:0000259" key="4">
    <source>
        <dbReference type="SMART" id="SM01403"/>
    </source>
</evidence>
<dbReference type="AlphaFoldDB" id="A0A6B2LQM4"/>
<name>A0A6B2LQM4_9EUKA</name>
<accession>A0A6B2LQM4</accession>
<dbReference type="Gene3D" id="3.30.70.600">
    <property type="entry name" value="Ribosomal protein S10 domain"/>
    <property type="match status" value="1"/>
</dbReference>
<dbReference type="InterPro" id="IPR005729">
    <property type="entry name" value="Ribosomal_uS10_euk/arc"/>
</dbReference>
<dbReference type="GO" id="GO:0015935">
    <property type="term" value="C:small ribosomal subunit"/>
    <property type="evidence" value="ECO:0007669"/>
    <property type="project" value="InterPro"/>
</dbReference>
<keyword evidence="3" id="KW-0687">Ribonucleoprotein</keyword>
<organism evidence="5">
    <name type="scientific">Arcella intermedia</name>
    <dbReference type="NCBI Taxonomy" id="1963864"/>
    <lineage>
        <taxon>Eukaryota</taxon>
        <taxon>Amoebozoa</taxon>
        <taxon>Tubulinea</taxon>
        <taxon>Elardia</taxon>
        <taxon>Arcellinida</taxon>
        <taxon>Sphaerothecina</taxon>
        <taxon>Arcellidae</taxon>
        <taxon>Arcella</taxon>
    </lineage>
</organism>
<dbReference type="PANTHER" id="PTHR11700">
    <property type="entry name" value="30S RIBOSOMAL PROTEIN S10 FAMILY MEMBER"/>
    <property type="match status" value="1"/>
</dbReference>
<dbReference type="Pfam" id="PF00338">
    <property type="entry name" value="Ribosomal_S10"/>
    <property type="match status" value="1"/>
</dbReference>
<dbReference type="InterPro" id="IPR027486">
    <property type="entry name" value="Ribosomal_uS10_dom"/>
</dbReference>
<dbReference type="EMBL" id="GIBP01010188">
    <property type="protein sequence ID" value="NDV39157.1"/>
    <property type="molecule type" value="Transcribed_RNA"/>
</dbReference>
<dbReference type="SMART" id="SM01403">
    <property type="entry name" value="Ribosomal_S10"/>
    <property type="match status" value="1"/>
</dbReference>
<dbReference type="HAMAP" id="MF_00508">
    <property type="entry name" value="Ribosomal_uS10"/>
    <property type="match status" value="1"/>
</dbReference>
<feature type="domain" description="Small ribosomal subunit protein uS10" evidence="4">
    <location>
        <begin position="22"/>
        <end position="116"/>
    </location>
</feature>
<dbReference type="FunFam" id="3.30.70.600:FF:000002">
    <property type="entry name" value="40S ribosomal protein S20"/>
    <property type="match status" value="1"/>
</dbReference>
<reference evidence="5" key="1">
    <citation type="journal article" date="2020" name="J. Eukaryot. Microbiol.">
        <title>De novo Sequencing, Assembly and Annotation of the Transcriptome for the Free-Living Testate Amoeba Arcella intermedia.</title>
        <authorList>
            <person name="Ribeiro G.M."/>
            <person name="Porfirio-Sousa A.L."/>
            <person name="Maurer-Alcala X.X."/>
            <person name="Katz L.A."/>
            <person name="Lahr D.J.G."/>
        </authorList>
    </citation>
    <scope>NUCLEOTIDE SEQUENCE</scope>
</reference>
<dbReference type="PRINTS" id="PR00971">
    <property type="entry name" value="RIBOSOMALS10"/>
</dbReference>
<sequence>MSYTKKPLQQGPEQTQGFHRIRITLNSRNVANLEKVCKDLVDGAKRQHLEVKGPVRLPTKILRITTRKSPCGEGTNTWDRFEMRIHKRVIDFRSPQDVVKQITSISIEPGVQVEVTIEDDKEEVQKEEVVPQPTTQQQ</sequence>
<evidence type="ECO:0000256" key="2">
    <source>
        <dbReference type="ARBA" id="ARBA00022980"/>
    </source>
</evidence>
<dbReference type="InterPro" id="IPR001848">
    <property type="entry name" value="Ribosomal_uS10"/>
</dbReference>
<evidence type="ECO:0000313" key="5">
    <source>
        <dbReference type="EMBL" id="NDV39157.1"/>
    </source>
</evidence>
<comment type="similarity">
    <text evidence="1">Belongs to the universal ribosomal protein uS10 family.</text>
</comment>